<organism evidence="2 3">
    <name type="scientific">Durusdinium trenchii</name>
    <dbReference type="NCBI Taxonomy" id="1381693"/>
    <lineage>
        <taxon>Eukaryota</taxon>
        <taxon>Sar</taxon>
        <taxon>Alveolata</taxon>
        <taxon>Dinophyceae</taxon>
        <taxon>Suessiales</taxon>
        <taxon>Symbiodiniaceae</taxon>
        <taxon>Durusdinium</taxon>
    </lineage>
</organism>
<name>A0ABP0MAL6_9DINO</name>
<comment type="caution">
    <text evidence="2">The sequence shown here is derived from an EMBL/GenBank/DDBJ whole genome shotgun (WGS) entry which is preliminary data.</text>
</comment>
<dbReference type="Proteomes" id="UP001642464">
    <property type="component" value="Unassembled WGS sequence"/>
</dbReference>
<protein>
    <submittedName>
        <fullName evidence="2">Polycystin-2</fullName>
    </submittedName>
</protein>
<reference evidence="2 3" key="1">
    <citation type="submission" date="2024-02" db="EMBL/GenBank/DDBJ databases">
        <authorList>
            <person name="Chen Y."/>
            <person name="Shah S."/>
            <person name="Dougan E. K."/>
            <person name="Thang M."/>
            <person name="Chan C."/>
        </authorList>
    </citation>
    <scope>NUCLEOTIDE SEQUENCE [LARGE SCALE GENOMIC DNA]</scope>
</reference>
<gene>
    <name evidence="2" type="ORF">SCF082_LOCUS27023</name>
</gene>
<evidence type="ECO:0000256" key="1">
    <source>
        <dbReference type="SAM" id="SignalP"/>
    </source>
</evidence>
<evidence type="ECO:0000313" key="3">
    <source>
        <dbReference type="Proteomes" id="UP001642464"/>
    </source>
</evidence>
<keyword evidence="1" id="KW-0732">Signal</keyword>
<dbReference type="EMBL" id="CAXAMM010020779">
    <property type="protein sequence ID" value="CAK9048554.1"/>
    <property type="molecule type" value="Genomic_DNA"/>
</dbReference>
<evidence type="ECO:0000313" key="2">
    <source>
        <dbReference type="EMBL" id="CAK9048554.1"/>
    </source>
</evidence>
<accession>A0ABP0MAL6</accession>
<proteinExistence type="predicted"/>
<feature type="chain" id="PRO_5046965376" evidence="1">
    <location>
        <begin position="19"/>
        <end position="50"/>
    </location>
</feature>
<feature type="signal peptide" evidence="1">
    <location>
        <begin position="1"/>
        <end position="18"/>
    </location>
</feature>
<keyword evidence="3" id="KW-1185">Reference proteome</keyword>
<sequence length="50" mass="5553">MILLLVGFTMRMLLFSDAANANVGIEQLSNKAFWLVVQRTRCATIPQAQA</sequence>